<dbReference type="PROSITE" id="PS00221">
    <property type="entry name" value="MIP"/>
    <property type="match status" value="1"/>
</dbReference>
<evidence type="ECO:0000256" key="1">
    <source>
        <dbReference type="ARBA" id="ARBA00004141"/>
    </source>
</evidence>
<dbReference type="Pfam" id="PF00230">
    <property type="entry name" value="MIP"/>
    <property type="match status" value="1"/>
</dbReference>
<dbReference type="AlphaFoldDB" id="A0A858C184"/>
<evidence type="ECO:0000256" key="8">
    <source>
        <dbReference type="SAM" id="Phobius"/>
    </source>
</evidence>
<gene>
    <name evidence="9" type="ORF">Ami103574_13405</name>
</gene>
<evidence type="ECO:0000256" key="7">
    <source>
        <dbReference type="RuleBase" id="RU000477"/>
    </source>
</evidence>
<proteinExistence type="inferred from homology"/>
<evidence type="ECO:0000256" key="4">
    <source>
        <dbReference type="ARBA" id="ARBA00022692"/>
    </source>
</evidence>
<name>A0A858C184_9FIRM</name>
<feature type="transmembrane region" description="Helical" evidence="8">
    <location>
        <begin position="228"/>
        <end position="249"/>
    </location>
</feature>
<dbReference type="InterPro" id="IPR050363">
    <property type="entry name" value="MIP/Aquaporin"/>
</dbReference>
<keyword evidence="10" id="KW-1185">Reference proteome</keyword>
<evidence type="ECO:0000256" key="2">
    <source>
        <dbReference type="ARBA" id="ARBA00006175"/>
    </source>
</evidence>
<dbReference type="EMBL" id="CP048649">
    <property type="protein sequence ID" value="QIB70226.1"/>
    <property type="molecule type" value="Genomic_DNA"/>
</dbReference>
<dbReference type="NCBIfam" id="TIGR00861">
    <property type="entry name" value="MIP"/>
    <property type="match status" value="1"/>
</dbReference>
<dbReference type="Gene3D" id="1.20.1080.10">
    <property type="entry name" value="Glycerol uptake facilitator protein"/>
    <property type="match status" value="1"/>
</dbReference>
<dbReference type="SUPFAM" id="SSF81338">
    <property type="entry name" value="Aquaporin-like"/>
    <property type="match status" value="1"/>
</dbReference>
<dbReference type="PANTHER" id="PTHR43829">
    <property type="entry name" value="AQUAPORIN OR AQUAGLYCEROPORIN RELATED"/>
    <property type="match status" value="1"/>
</dbReference>
<feature type="transmembrane region" description="Helical" evidence="8">
    <location>
        <begin position="178"/>
        <end position="202"/>
    </location>
</feature>
<dbReference type="GO" id="GO:0005886">
    <property type="term" value="C:plasma membrane"/>
    <property type="evidence" value="ECO:0007669"/>
    <property type="project" value="TreeGrafter"/>
</dbReference>
<keyword evidence="6 8" id="KW-0472">Membrane</keyword>
<accession>A0A858C184</accession>
<dbReference type="InterPro" id="IPR000425">
    <property type="entry name" value="MIP"/>
</dbReference>
<evidence type="ECO:0000256" key="6">
    <source>
        <dbReference type="ARBA" id="ARBA00023136"/>
    </source>
</evidence>
<dbReference type="RefSeq" id="WP_163067465.1">
    <property type="nucleotide sequence ID" value="NZ_CP048649.1"/>
</dbReference>
<comment type="subcellular location">
    <subcellularLocation>
        <location evidence="1">Membrane</location>
        <topology evidence="1">Multi-pass membrane protein</topology>
    </subcellularLocation>
</comment>
<feature type="transmembrane region" description="Helical" evidence="8">
    <location>
        <begin position="42"/>
        <end position="64"/>
    </location>
</feature>
<keyword evidence="3 7" id="KW-0813">Transport</keyword>
<dbReference type="KEGG" id="abut:Ami103574_13405"/>
<dbReference type="InterPro" id="IPR022357">
    <property type="entry name" value="MIP_CS"/>
</dbReference>
<dbReference type="Proteomes" id="UP000466848">
    <property type="component" value="Chromosome"/>
</dbReference>
<evidence type="ECO:0000313" key="10">
    <source>
        <dbReference type="Proteomes" id="UP000466848"/>
    </source>
</evidence>
<keyword evidence="4 7" id="KW-0812">Transmembrane</keyword>
<dbReference type="InterPro" id="IPR023271">
    <property type="entry name" value="Aquaporin-like"/>
</dbReference>
<keyword evidence="5 8" id="KW-1133">Transmembrane helix</keyword>
<feature type="transmembrane region" description="Helical" evidence="8">
    <location>
        <begin position="85"/>
        <end position="107"/>
    </location>
</feature>
<evidence type="ECO:0000256" key="3">
    <source>
        <dbReference type="ARBA" id="ARBA00022448"/>
    </source>
</evidence>
<dbReference type="GO" id="GO:0015254">
    <property type="term" value="F:glycerol channel activity"/>
    <property type="evidence" value="ECO:0007669"/>
    <property type="project" value="TreeGrafter"/>
</dbReference>
<organism evidence="9 10">
    <name type="scientific">Aminipila butyrica</name>
    <dbReference type="NCBI Taxonomy" id="433296"/>
    <lineage>
        <taxon>Bacteria</taxon>
        <taxon>Bacillati</taxon>
        <taxon>Bacillota</taxon>
        <taxon>Clostridia</taxon>
        <taxon>Peptostreptococcales</taxon>
        <taxon>Anaerovoracaceae</taxon>
        <taxon>Aminipila</taxon>
    </lineage>
</organism>
<dbReference type="CDD" id="cd00333">
    <property type="entry name" value="MIP"/>
    <property type="match status" value="1"/>
</dbReference>
<sequence>MKKDSLGAQCLAEWFGTFFFLVIGIGSVAVLVLGLSDINYPWMAACWGVAISLAIYIVAGISGAHLNPAVTIALAAFGGFDKKKVVPYIVAQIVGGITAAALVYFLFRANILSFESANGIIRGTTEGLGAGGIFVTQAGASVSMFTAFINEMFLTFVLVLVIFATTDANNSAAPTGGIPAIMIGASVTFAGIALGPLTGFAMNPARDLGPRLFLLMSGWGDKALGSHYYGLIIPIFATIAGGLIAGALYKNVIGKRFI</sequence>
<feature type="transmembrane region" description="Helical" evidence="8">
    <location>
        <begin position="144"/>
        <end position="166"/>
    </location>
</feature>
<dbReference type="PANTHER" id="PTHR43829:SF9">
    <property type="entry name" value="AQUAPORIN-9"/>
    <property type="match status" value="1"/>
</dbReference>
<comment type="similarity">
    <text evidence="2 7">Belongs to the MIP/aquaporin (TC 1.A.8) family.</text>
</comment>
<feature type="transmembrane region" description="Helical" evidence="8">
    <location>
        <begin position="12"/>
        <end position="36"/>
    </location>
</feature>
<reference evidence="9 10" key="1">
    <citation type="submission" date="2020-02" db="EMBL/GenBank/DDBJ databases">
        <authorList>
            <person name="Kim Y.B."/>
            <person name="Roh S.W."/>
        </authorList>
    </citation>
    <scope>NUCLEOTIDE SEQUENCE [LARGE SCALE GENOMIC DNA]</scope>
    <source>
        <strain evidence="9 10">DSM 103574</strain>
    </source>
</reference>
<evidence type="ECO:0000256" key="5">
    <source>
        <dbReference type="ARBA" id="ARBA00022989"/>
    </source>
</evidence>
<evidence type="ECO:0000313" key="9">
    <source>
        <dbReference type="EMBL" id="QIB70226.1"/>
    </source>
</evidence>
<dbReference type="PRINTS" id="PR00783">
    <property type="entry name" value="MINTRINSICP"/>
</dbReference>
<protein>
    <submittedName>
        <fullName evidence="9">Aquaporin</fullName>
    </submittedName>
</protein>